<evidence type="ECO:0000313" key="1">
    <source>
        <dbReference type="EMBL" id="KAJ7312803.1"/>
    </source>
</evidence>
<dbReference type="Proteomes" id="UP001218218">
    <property type="component" value="Unassembled WGS sequence"/>
</dbReference>
<protein>
    <submittedName>
        <fullName evidence="1">Uncharacterized protein</fullName>
    </submittedName>
</protein>
<dbReference type="AlphaFoldDB" id="A0AAD6ZA30"/>
<accession>A0AAD6ZA30</accession>
<sequence length="355" mass="38726">MRSPGPVVLPPLLLAFTRPSSAPAPAARLSRSPARPWFLVRPHHTGLPRGAPAFAVLGSAAHLRVLHPATPAPLHVFTRLSSAPAPAARLSRSPARPWFLCCAPPRPAPHPILLSACRMCTMRSFVLEHRSLLPGSPTGPQFARLTTANHSAIRSAPHALARRTSRSILHPAYSNSRTAPACIAHSASALPHFELVHMLPALRARRLLVRTFRPTHLFPRRHSASHCACMSRTRHPPAPRWPTLTPRPVRASIPLAFAPRSTCNVHLPAAAAAAARTSRVRTFVHAQRAHTPLAPRPRACDRMRAECRHCLARVPSTLSHLGTPRCDDVMIYKHWMLSSHSLPGDDSAAALHSTY</sequence>
<name>A0AAD6ZA30_9AGAR</name>
<dbReference type="EMBL" id="JARIHO010000070">
    <property type="protein sequence ID" value="KAJ7312803.1"/>
    <property type="molecule type" value="Genomic_DNA"/>
</dbReference>
<keyword evidence="2" id="KW-1185">Reference proteome</keyword>
<gene>
    <name evidence="1" type="ORF">DFH08DRAFT_1044054</name>
</gene>
<proteinExistence type="predicted"/>
<comment type="caution">
    <text evidence="1">The sequence shown here is derived from an EMBL/GenBank/DDBJ whole genome shotgun (WGS) entry which is preliminary data.</text>
</comment>
<evidence type="ECO:0000313" key="2">
    <source>
        <dbReference type="Proteomes" id="UP001218218"/>
    </source>
</evidence>
<reference evidence="1" key="1">
    <citation type="submission" date="2023-03" db="EMBL/GenBank/DDBJ databases">
        <title>Massive genome expansion in bonnet fungi (Mycena s.s.) driven by repeated elements and novel gene families across ecological guilds.</title>
        <authorList>
            <consortium name="Lawrence Berkeley National Laboratory"/>
            <person name="Harder C.B."/>
            <person name="Miyauchi S."/>
            <person name="Viragh M."/>
            <person name="Kuo A."/>
            <person name="Thoen E."/>
            <person name="Andreopoulos B."/>
            <person name="Lu D."/>
            <person name="Skrede I."/>
            <person name="Drula E."/>
            <person name="Henrissat B."/>
            <person name="Morin E."/>
            <person name="Kohler A."/>
            <person name="Barry K."/>
            <person name="LaButti K."/>
            <person name="Morin E."/>
            <person name="Salamov A."/>
            <person name="Lipzen A."/>
            <person name="Mereny Z."/>
            <person name="Hegedus B."/>
            <person name="Baldrian P."/>
            <person name="Stursova M."/>
            <person name="Weitz H."/>
            <person name="Taylor A."/>
            <person name="Grigoriev I.V."/>
            <person name="Nagy L.G."/>
            <person name="Martin F."/>
            <person name="Kauserud H."/>
        </authorList>
    </citation>
    <scope>NUCLEOTIDE SEQUENCE</scope>
    <source>
        <strain evidence="1">CBHHK002</strain>
    </source>
</reference>
<organism evidence="1 2">
    <name type="scientific">Mycena albidolilacea</name>
    <dbReference type="NCBI Taxonomy" id="1033008"/>
    <lineage>
        <taxon>Eukaryota</taxon>
        <taxon>Fungi</taxon>
        <taxon>Dikarya</taxon>
        <taxon>Basidiomycota</taxon>
        <taxon>Agaricomycotina</taxon>
        <taxon>Agaricomycetes</taxon>
        <taxon>Agaricomycetidae</taxon>
        <taxon>Agaricales</taxon>
        <taxon>Marasmiineae</taxon>
        <taxon>Mycenaceae</taxon>
        <taxon>Mycena</taxon>
    </lineage>
</organism>